<keyword evidence="2" id="KW-1185">Reference proteome</keyword>
<evidence type="ECO:0000313" key="1">
    <source>
        <dbReference type="EMBL" id="GAA5808230.1"/>
    </source>
</evidence>
<sequence>MSTKRVLRRREASTYRQDNFDGSLSTTINTTITNDNTPTTDNTTTTTYTVETISLPNAKAIIVRRKIKRDISGSLDSLFTYESHLQHLLALSNMLFIGKNSFYPVLQDYFKEPIRTIRQAMFDSFAFNLLDHKVPTDVLVAPITITNDPNCHLLTRINAEAKIIALIGNCTDKVLIRLLKCVKCMVESLSVMTQKKEIKKSELCILFLQPCFRKLFDKDNNKTLFKWLNGSCFTESTENNNKTTGYFEGNPIKHSKYHKKNNIALHKLCTFAKTGSAKYNSRQMFQVIAVGTNVQVHISEIIDDILVVSELDNICLPLSLDELPQLIPYVDRFYDVVEVIHRLCYSTHFIELWKSI</sequence>
<dbReference type="EMBL" id="BAABUK010000003">
    <property type="protein sequence ID" value="GAA5808230.1"/>
    <property type="molecule type" value="Genomic_DNA"/>
</dbReference>
<dbReference type="Proteomes" id="UP001473302">
    <property type="component" value="Unassembled WGS sequence"/>
</dbReference>
<comment type="caution">
    <text evidence="1">The sequence shown here is derived from an EMBL/GenBank/DDBJ whole genome shotgun (WGS) entry which is preliminary data.</text>
</comment>
<protein>
    <submittedName>
        <fullName evidence="1">Uncharacterized protein</fullName>
    </submittedName>
</protein>
<evidence type="ECO:0000313" key="2">
    <source>
        <dbReference type="Proteomes" id="UP001473302"/>
    </source>
</evidence>
<reference evidence="1 2" key="1">
    <citation type="submission" date="2024-04" db="EMBL/GenBank/DDBJ databases">
        <title>genome sequences of Mucor flavus KT1a and Helicostylum pulchrum KT1b strains isolated from the surface of a dry-aged beef.</title>
        <authorList>
            <person name="Toyotome T."/>
            <person name="Hosono M."/>
            <person name="Torimaru M."/>
            <person name="Fukuda K."/>
            <person name="Mikami N."/>
        </authorList>
    </citation>
    <scope>NUCLEOTIDE SEQUENCE [LARGE SCALE GENOMIC DNA]</scope>
    <source>
        <strain evidence="1 2">KT1a</strain>
    </source>
</reference>
<name>A0ABP9YMZ6_9FUNG</name>
<gene>
    <name evidence="1" type="ORF">MFLAVUS_001615</name>
</gene>
<organism evidence="1 2">
    <name type="scientific">Mucor flavus</name>
    <dbReference type="NCBI Taxonomy" id="439312"/>
    <lineage>
        <taxon>Eukaryota</taxon>
        <taxon>Fungi</taxon>
        <taxon>Fungi incertae sedis</taxon>
        <taxon>Mucoromycota</taxon>
        <taxon>Mucoromycotina</taxon>
        <taxon>Mucoromycetes</taxon>
        <taxon>Mucorales</taxon>
        <taxon>Mucorineae</taxon>
        <taxon>Mucoraceae</taxon>
        <taxon>Mucor</taxon>
    </lineage>
</organism>
<accession>A0ABP9YMZ6</accession>
<proteinExistence type="predicted"/>